<evidence type="ECO:0000256" key="1">
    <source>
        <dbReference type="SAM" id="MobiDB-lite"/>
    </source>
</evidence>
<keyword evidence="2" id="KW-0812">Transmembrane</keyword>
<evidence type="ECO:0000313" key="4">
    <source>
        <dbReference type="EMBL" id="KAK8883295.1"/>
    </source>
</evidence>
<evidence type="ECO:0000256" key="2">
    <source>
        <dbReference type="SAM" id="Phobius"/>
    </source>
</evidence>
<evidence type="ECO:0000313" key="5">
    <source>
        <dbReference type="Proteomes" id="UP001470230"/>
    </source>
</evidence>
<dbReference type="Proteomes" id="UP001470230">
    <property type="component" value="Unassembled WGS sequence"/>
</dbReference>
<protein>
    <recommendedName>
        <fullName evidence="6">Transmembrane protein</fullName>
    </recommendedName>
</protein>
<feature type="region of interest" description="Disordered" evidence="1">
    <location>
        <begin position="1030"/>
        <end position="1151"/>
    </location>
</feature>
<feature type="signal peptide" evidence="3">
    <location>
        <begin position="1"/>
        <end position="18"/>
    </location>
</feature>
<feature type="compositionally biased region" description="Acidic residues" evidence="1">
    <location>
        <begin position="1090"/>
        <end position="1100"/>
    </location>
</feature>
<gene>
    <name evidence="4" type="ORF">M9Y10_045946</name>
</gene>
<accession>A0ABR2JZM0</accession>
<feature type="chain" id="PRO_5047403924" description="Transmembrane protein" evidence="3">
    <location>
        <begin position="19"/>
        <end position="1151"/>
    </location>
</feature>
<comment type="caution">
    <text evidence="4">The sequence shown here is derived from an EMBL/GenBank/DDBJ whole genome shotgun (WGS) entry which is preliminary data.</text>
</comment>
<feature type="transmembrane region" description="Helical" evidence="2">
    <location>
        <begin position="999"/>
        <end position="1022"/>
    </location>
</feature>
<feature type="compositionally biased region" description="Basic and acidic residues" evidence="1">
    <location>
        <begin position="1139"/>
        <end position="1151"/>
    </location>
</feature>
<proteinExistence type="predicted"/>
<evidence type="ECO:0008006" key="6">
    <source>
        <dbReference type="Google" id="ProtNLM"/>
    </source>
</evidence>
<keyword evidence="2" id="KW-0472">Membrane</keyword>
<organism evidence="4 5">
    <name type="scientific">Tritrichomonas musculus</name>
    <dbReference type="NCBI Taxonomy" id="1915356"/>
    <lineage>
        <taxon>Eukaryota</taxon>
        <taxon>Metamonada</taxon>
        <taxon>Parabasalia</taxon>
        <taxon>Tritrichomonadida</taxon>
        <taxon>Tritrichomonadidae</taxon>
        <taxon>Tritrichomonas</taxon>
    </lineage>
</organism>
<keyword evidence="2" id="KW-1133">Transmembrane helix</keyword>
<keyword evidence="5" id="KW-1185">Reference proteome</keyword>
<keyword evidence="3" id="KW-0732">Signal</keyword>
<evidence type="ECO:0000256" key="3">
    <source>
        <dbReference type="SAM" id="SignalP"/>
    </source>
</evidence>
<dbReference type="EMBL" id="JAPFFF010000009">
    <property type="protein sequence ID" value="KAK8883295.1"/>
    <property type="molecule type" value="Genomic_DNA"/>
</dbReference>
<name>A0ABR2JZM0_9EUKA</name>
<reference evidence="4 5" key="1">
    <citation type="submission" date="2024-04" db="EMBL/GenBank/DDBJ databases">
        <title>Tritrichomonas musculus Genome.</title>
        <authorList>
            <person name="Alves-Ferreira E."/>
            <person name="Grigg M."/>
            <person name="Lorenzi H."/>
            <person name="Galac M."/>
        </authorList>
    </citation>
    <scope>NUCLEOTIDE SEQUENCE [LARGE SCALE GENOMIC DNA]</scope>
    <source>
        <strain evidence="4 5">EAF2021</strain>
    </source>
</reference>
<sequence>MLYIYFIFLTSSVQYCITTNISNSCDCHNYTEVYDDEFSDDLIFNQSTVDLYFCTIFDKAINITQINQQYIINSANKISLSLNFAQIKNTISLSFQNVNILVQNWNSKTLTVNSFYILQSSFRLPNNEKFILIPQRFSGDYEGYLEFDSIQTNNLGLLRYNLLNYPSNPSINLSKINSDPQQIDIEIMNDCYIQFQNYSVIFTNNFSLTINVKTRAKINLYVTGTHYIFFSYYPIYGSNFIPVNIYNAITIPDRILLRLNYTGLFGSSIPSENFMTVGQFPSTITVDAHIQNKNIPLTLHLYQNTRLIIDVINSSILGSIVGCYPNTQILSNITEQAYFQADSIERLAGTVGSVQCSPKIHLTLNRFTDHNFISGQRGTIYFRNLDRNPGLNFHTNLEENSNIYTNIGMSNSGIYINTIEGSFTFPPGEKHLHVSFDSSIRDDIYFYRYFKYNTIPLLCNKLEFDYNEWSVDFSIKTNNKDEILPFQFNQQYSINSLKSLKCLSIQFQQLNEIKDMNQGIYIGNNVINRSFDSLVADETENLSSIIDNSVNFFKIKIGVATTIDLKLFKDYSTIIISGVDNRNSFLNLIISDNTRNIPLHILVIDTCMVDLTGDYIQADKIVIHNCQFTNFTIDLNTNFLCVPLSLYSYEKISTKKFSSLTIFNIDNVAFNFTQNSVIINEVEILNDNFDNLWVYPLSASTRAVNYNLFQSGVPVKGVSLNFSGYDVDGYYYIGKPIPSLSVSFGFTGNWSTVPSLINPFMFDLSGLTTTLPQSPTILGSNFEFDSGSIVFNAGQTGTFQNPISLNQNLFIDSAVSNFTFSNLNIERTLSMSSRKIVTIDTLRIENDASVSLNPITSRITTLNMGVGSQLNTQVDLEVNTATLNFSLEKVPTITATRLPSITQLNLNFVNDTDSKPSNFIGVQRNILCAPNLNCSIVQPTIRYNSAVGGISSDQIGSIYQTDCTDPDRSNNVCLYLYLDNDTNLIINTVPKSKKKVKPWIIAIAIIIPLIILLIIFIIFIVIKVRRSKKAQGSSEENSSKEKESSAEAQTPKRRKIQAPIPPRKAVRWDPRRRRYAYDEDNVFDSQNQSNDEDEDDDEDKENNNDKGLSKTVIEGFLNDSEESHSQLSPTQSPKRKSHSSRDPEKNAHKSE</sequence>